<dbReference type="PROSITE" id="PS51257">
    <property type="entry name" value="PROKAR_LIPOPROTEIN"/>
    <property type="match status" value="1"/>
</dbReference>
<keyword evidence="5" id="KW-0998">Cell outer membrane</keyword>
<reference evidence="8 9" key="1">
    <citation type="submission" date="2016-07" db="EMBL/GenBank/DDBJ databases">
        <title>Genome analysis of Sphingobacterium siyangense T12B17.</title>
        <authorList>
            <person name="Xu D."/>
            <person name="Su Y."/>
            <person name="Zheng S."/>
        </authorList>
    </citation>
    <scope>NUCLEOTIDE SEQUENCE [LARGE SCALE GENOMIC DNA]</scope>
    <source>
        <strain evidence="8 9">T12B17</strain>
    </source>
</reference>
<keyword evidence="3" id="KW-0732">Signal</keyword>
<sequence length="601" mass="67293">MKIFHYTTLALSLSLLTISCNKDFLDRSNKTAVTDQNFFKTPEDLKTYTNGFYRFISASYDDIFSDNIGGFTGSSSTNNMLRGTLTPGNASGWSDEWKNLRRINYMMDHLGTVTGDQAQIDHYVGIARFFRAYIYFNLVRDYNNVPWYDTALGAEDEAMYKDQDSREVVVKHIMEDLEFAAAHIREDKVAGNFKERVTQGAALTLLARIALHEGTFRKYHEELNLQASADEFLKRAASASQEVINSGKYKIHNTGAKEVDFRTLFSSNNLSSNTEAIFIQKNDRSLGIANNSHTVLDWQWALSGELMEEFLTADGKSFTSTPDYKTKTFTQIFQNRDPRLAETIMPAGFKTDPANPTAYLIKPSFGGYLQIKFYPRDPALRGGWDANYTDLPIMRYAEVLLINAEAKAELGTLTQADLDATVNVLRGRVGVPALQLATANTQIDPALAARYPNAQGANKGALLEIRRERRVELACEGFRFNDVLRWKTGDLLAVAPHGIYVPALGAMDVTGDGNPDIAILENEKATGPIDQLPDAVKTKLVKYYLDGGAFYLSNGTSGYIMMTVDQKNKRSFVSPKYYYKPIPLGQITLNPNLKQVFGWDK</sequence>
<comment type="similarity">
    <text evidence="2">Belongs to the SusD family.</text>
</comment>
<evidence type="ECO:0000256" key="4">
    <source>
        <dbReference type="ARBA" id="ARBA00023136"/>
    </source>
</evidence>
<dbReference type="Proteomes" id="UP000286402">
    <property type="component" value="Unassembled WGS sequence"/>
</dbReference>
<evidence type="ECO:0000256" key="3">
    <source>
        <dbReference type="ARBA" id="ARBA00022729"/>
    </source>
</evidence>
<dbReference type="InterPro" id="IPR011990">
    <property type="entry name" value="TPR-like_helical_dom_sf"/>
</dbReference>
<evidence type="ECO:0000259" key="7">
    <source>
        <dbReference type="Pfam" id="PF14322"/>
    </source>
</evidence>
<organism evidence="8 9">
    <name type="scientific">Sphingobacterium siyangense</name>
    <dbReference type="NCBI Taxonomy" id="459529"/>
    <lineage>
        <taxon>Bacteria</taxon>
        <taxon>Pseudomonadati</taxon>
        <taxon>Bacteroidota</taxon>
        <taxon>Sphingobacteriia</taxon>
        <taxon>Sphingobacteriales</taxon>
        <taxon>Sphingobacteriaceae</taxon>
        <taxon>Sphingobacterium</taxon>
    </lineage>
</organism>
<evidence type="ECO:0000259" key="6">
    <source>
        <dbReference type="Pfam" id="PF07980"/>
    </source>
</evidence>
<dbReference type="RefSeq" id="WP_120335690.1">
    <property type="nucleotide sequence ID" value="NZ_JBPFPY010000002.1"/>
</dbReference>
<feature type="domain" description="RagB/SusD" evidence="6">
    <location>
        <begin position="302"/>
        <end position="599"/>
    </location>
</feature>
<evidence type="ECO:0000256" key="1">
    <source>
        <dbReference type="ARBA" id="ARBA00004442"/>
    </source>
</evidence>
<protein>
    <submittedName>
        <fullName evidence="8">Glycan metabolism protein</fullName>
    </submittedName>
</protein>
<gene>
    <name evidence="8" type="ORF">BCY89_14640</name>
</gene>
<evidence type="ECO:0000256" key="5">
    <source>
        <dbReference type="ARBA" id="ARBA00023237"/>
    </source>
</evidence>
<proteinExistence type="inferred from homology"/>
<dbReference type="Pfam" id="PF07980">
    <property type="entry name" value="SusD_RagB"/>
    <property type="match status" value="1"/>
</dbReference>
<comment type="caution">
    <text evidence="8">The sequence shown here is derived from an EMBL/GenBank/DDBJ whole genome shotgun (WGS) entry which is preliminary data.</text>
</comment>
<dbReference type="InterPro" id="IPR012944">
    <property type="entry name" value="SusD_RagB_dom"/>
</dbReference>
<evidence type="ECO:0000313" key="9">
    <source>
        <dbReference type="Proteomes" id="UP000286402"/>
    </source>
</evidence>
<keyword evidence="9" id="KW-1185">Reference proteome</keyword>
<evidence type="ECO:0000313" key="8">
    <source>
        <dbReference type="EMBL" id="RKF32416.1"/>
    </source>
</evidence>
<dbReference type="AlphaFoldDB" id="A0A420FHL0"/>
<keyword evidence="4" id="KW-0472">Membrane</keyword>
<dbReference type="SUPFAM" id="SSF48452">
    <property type="entry name" value="TPR-like"/>
    <property type="match status" value="1"/>
</dbReference>
<dbReference type="Gene3D" id="1.25.40.390">
    <property type="match status" value="1"/>
</dbReference>
<comment type="subcellular location">
    <subcellularLocation>
        <location evidence="1">Cell outer membrane</location>
    </subcellularLocation>
</comment>
<evidence type="ECO:0000256" key="2">
    <source>
        <dbReference type="ARBA" id="ARBA00006275"/>
    </source>
</evidence>
<name>A0A420FHL0_9SPHI</name>
<dbReference type="InterPro" id="IPR033985">
    <property type="entry name" value="SusD-like_N"/>
</dbReference>
<dbReference type="GO" id="GO:0009279">
    <property type="term" value="C:cell outer membrane"/>
    <property type="evidence" value="ECO:0007669"/>
    <property type="project" value="UniProtKB-SubCell"/>
</dbReference>
<dbReference type="Pfam" id="PF14322">
    <property type="entry name" value="SusD-like_3"/>
    <property type="match status" value="1"/>
</dbReference>
<feature type="domain" description="SusD-like N-terminal" evidence="7">
    <location>
        <begin position="23"/>
        <end position="211"/>
    </location>
</feature>
<dbReference type="EMBL" id="MCAQ01000027">
    <property type="protein sequence ID" value="RKF32416.1"/>
    <property type="molecule type" value="Genomic_DNA"/>
</dbReference>
<accession>A0A420FHL0</accession>